<proteinExistence type="inferred from homology"/>
<dbReference type="GO" id="GO:0005829">
    <property type="term" value="C:cytosol"/>
    <property type="evidence" value="ECO:0007669"/>
    <property type="project" value="TreeGrafter"/>
</dbReference>
<dbReference type="InterPro" id="IPR006139">
    <property type="entry name" value="D-isomer_2_OHA_DH_cat_dom"/>
</dbReference>
<dbReference type="Pfam" id="PF02826">
    <property type="entry name" value="2-Hacid_dh_C"/>
    <property type="match status" value="1"/>
</dbReference>
<dbReference type="InterPro" id="IPR036291">
    <property type="entry name" value="NAD(P)-bd_dom_sf"/>
</dbReference>
<dbReference type="PANTHER" id="PTHR10996">
    <property type="entry name" value="2-HYDROXYACID DEHYDROGENASE-RELATED"/>
    <property type="match status" value="1"/>
</dbReference>
<dbReference type="CDD" id="cd05301">
    <property type="entry name" value="GDH"/>
    <property type="match status" value="1"/>
</dbReference>
<keyword evidence="2 4" id="KW-0560">Oxidoreductase</keyword>
<dbReference type="RefSeq" id="WP_136902260.1">
    <property type="nucleotide sequence ID" value="NZ_SUME01000006.1"/>
</dbReference>
<name>A0A4U0NKM8_9SPHI</name>
<dbReference type="Gene3D" id="3.40.50.720">
    <property type="entry name" value="NAD(P)-binding Rossmann-like Domain"/>
    <property type="match status" value="2"/>
</dbReference>
<reference evidence="7 8" key="1">
    <citation type="submission" date="2019-04" db="EMBL/GenBank/DDBJ databases">
        <title>Sphingobacterium olei sp. nov., isolated from oil-contaminated soil.</title>
        <authorList>
            <person name="Liu B."/>
        </authorList>
    </citation>
    <scope>NUCLEOTIDE SEQUENCE [LARGE SCALE GENOMIC DNA]</scope>
    <source>
        <strain evidence="7 8">HAL-9</strain>
    </source>
</reference>
<keyword evidence="8" id="KW-1185">Reference proteome</keyword>
<dbReference type="Pfam" id="PF00389">
    <property type="entry name" value="2-Hacid_dh"/>
    <property type="match status" value="1"/>
</dbReference>
<evidence type="ECO:0000313" key="7">
    <source>
        <dbReference type="EMBL" id="TJZ54901.1"/>
    </source>
</evidence>
<evidence type="ECO:0000313" key="8">
    <source>
        <dbReference type="Proteomes" id="UP000306808"/>
    </source>
</evidence>
<evidence type="ECO:0000256" key="3">
    <source>
        <dbReference type="ARBA" id="ARBA00023027"/>
    </source>
</evidence>
<dbReference type="InterPro" id="IPR006140">
    <property type="entry name" value="D-isomer_DH_NAD-bd"/>
</dbReference>
<dbReference type="Proteomes" id="UP000306808">
    <property type="component" value="Unassembled WGS sequence"/>
</dbReference>
<protein>
    <submittedName>
        <fullName evidence="7">D-glycerate dehydrogenase</fullName>
    </submittedName>
</protein>
<comment type="caution">
    <text evidence="7">The sequence shown here is derived from an EMBL/GenBank/DDBJ whole genome shotgun (WGS) entry which is preliminary data.</text>
</comment>
<dbReference type="AlphaFoldDB" id="A0A4U0NKM8"/>
<keyword evidence="3" id="KW-0520">NAD</keyword>
<dbReference type="PANTHER" id="PTHR10996:SF257">
    <property type="entry name" value="GLYOXYLATE REDUCTASE 1"/>
    <property type="match status" value="1"/>
</dbReference>
<dbReference type="GO" id="GO:0051287">
    <property type="term" value="F:NAD binding"/>
    <property type="evidence" value="ECO:0007669"/>
    <property type="project" value="InterPro"/>
</dbReference>
<evidence type="ECO:0000256" key="1">
    <source>
        <dbReference type="ARBA" id="ARBA00005854"/>
    </source>
</evidence>
<gene>
    <name evidence="7" type="ORF">FAZ15_15670</name>
</gene>
<evidence type="ECO:0000259" key="6">
    <source>
        <dbReference type="Pfam" id="PF02826"/>
    </source>
</evidence>
<sequence>MKVFIARNIPEKAIEQLKEKGLEVSINRSRKHLPQEQLIAQCQDSNFLILVGNAKLDSLFFEKCAHLEGIALTTVGFDHVDLAAATKAGIPISNTAGSLRKTTADIAFLLMIAVSRKAFFYAKEVREKQKRSFDFMQDLGIELEKKTLGIYGLGDIGLELAKMAKAAYGMKIIYHNRTKNEEAEKLVDAKYVSFADLLAQSDVVSAHVNLSPETKYKFNKDAFKKMKNSAIFINTARGKIHQEEDLIVALQQGEIWGAGLDVTDPEPISSENPLLEMPTVCILPHIGSATVEARTKMAVMAANNIICAKTGLEMPQVINKEVYMK</sequence>
<dbReference type="GO" id="GO:0030267">
    <property type="term" value="F:glyoxylate reductase (NADPH) activity"/>
    <property type="evidence" value="ECO:0007669"/>
    <property type="project" value="TreeGrafter"/>
</dbReference>
<dbReference type="SUPFAM" id="SSF52283">
    <property type="entry name" value="Formate/glycerate dehydrogenase catalytic domain-like"/>
    <property type="match status" value="1"/>
</dbReference>
<dbReference type="FunFam" id="3.40.50.720:FF:000203">
    <property type="entry name" value="D-3-phosphoglycerate dehydrogenase (SerA)"/>
    <property type="match status" value="1"/>
</dbReference>
<dbReference type="OrthoDB" id="1522997at2"/>
<dbReference type="EMBL" id="SUME01000006">
    <property type="protein sequence ID" value="TJZ54901.1"/>
    <property type="molecule type" value="Genomic_DNA"/>
</dbReference>
<feature type="domain" description="D-isomer specific 2-hydroxyacid dehydrogenase NAD-binding" evidence="6">
    <location>
        <begin position="109"/>
        <end position="287"/>
    </location>
</feature>
<evidence type="ECO:0000256" key="4">
    <source>
        <dbReference type="RuleBase" id="RU003719"/>
    </source>
</evidence>
<dbReference type="SUPFAM" id="SSF51735">
    <property type="entry name" value="NAD(P)-binding Rossmann-fold domains"/>
    <property type="match status" value="1"/>
</dbReference>
<feature type="domain" description="D-isomer specific 2-hydroxyacid dehydrogenase catalytic" evidence="5">
    <location>
        <begin position="3"/>
        <end position="319"/>
    </location>
</feature>
<accession>A0A4U0NKM8</accession>
<evidence type="ECO:0000256" key="2">
    <source>
        <dbReference type="ARBA" id="ARBA00023002"/>
    </source>
</evidence>
<organism evidence="7 8">
    <name type="scientific">Sphingobacterium olei</name>
    <dbReference type="NCBI Taxonomy" id="2571155"/>
    <lineage>
        <taxon>Bacteria</taxon>
        <taxon>Pseudomonadati</taxon>
        <taxon>Bacteroidota</taxon>
        <taxon>Sphingobacteriia</taxon>
        <taxon>Sphingobacteriales</taxon>
        <taxon>Sphingobacteriaceae</taxon>
        <taxon>Sphingobacterium</taxon>
    </lineage>
</organism>
<evidence type="ECO:0000259" key="5">
    <source>
        <dbReference type="Pfam" id="PF00389"/>
    </source>
</evidence>
<dbReference type="InterPro" id="IPR050223">
    <property type="entry name" value="D-isomer_2-hydroxyacid_DH"/>
</dbReference>
<comment type="similarity">
    <text evidence="1 4">Belongs to the D-isomer specific 2-hydroxyacid dehydrogenase family.</text>
</comment>
<dbReference type="GO" id="GO:0016618">
    <property type="term" value="F:hydroxypyruvate reductase [NAD(P)H] activity"/>
    <property type="evidence" value="ECO:0007669"/>
    <property type="project" value="TreeGrafter"/>
</dbReference>